<evidence type="ECO:0000313" key="8">
    <source>
        <dbReference type="Proteomes" id="UP001060414"/>
    </source>
</evidence>
<sequence>MKRDLTISPPGLFEQAYQRSQELLQRNLSDEGILACTPGEKARGRHYTSIFGRDAAICALGMIGSGDALLEEGARCSLTTLARHQAPNGQIPKFVQPESGEVDFWYTGCIDATLWWLIALAVHDKASGDASLRVALAPATARALQWLSCQEHPTWGLLQQNEASDWADIMPRSGFVLYTNALWYLVKRLYDLPGIEVTRAYAQTLFDPFGPVVPEHRRARLLAHYIRNKARGDGLFLSFVNFSHWGAEGDLFANVLAALTGLADSSRAVRVCERVQSLGAQDPWPLRVVAHPIARDSALWRPYMGRHQQNLPYQYHNGGCWPFAGGFWVMLLARLGRMGEARQQLARLAAANAVGHWQFNEWFHGRSGRPMGMAGQSWNAAMYLTAHRAVFEGARPF</sequence>
<protein>
    <recommendedName>
        <fullName evidence="3">beta-fructofuranosidase</fullName>
        <ecNumber evidence="3">3.2.1.26</ecNumber>
    </recommendedName>
</protein>
<keyword evidence="5" id="KW-0119">Carbohydrate metabolism</keyword>
<evidence type="ECO:0000256" key="5">
    <source>
        <dbReference type="ARBA" id="ARBA00023277"/>
    </source>
</evidence>
<keyword evidence="8" id="KW-1185">Reference proteome</keyword>
<dbReference type="Pfam" id="PF12899">
    <property type="entry name" value="Glyco_hydro_100"/>
    <property type="match status" value="1"/>
</dbReference>
<proteinExistence type="inferred from homology"/>
<evidence type="ECO:0000256" key="6">
    <source>
        <dbReference type="ARBA" id="ARBA00023295"/>
    </source>
</evidence>
<keyword evidence="6" id="KW-0326">Glycosidase</keyword>
<gene>
    <name evidence="7" type="ORF">L9S41_00980</name>
</gene>
<name>A0ABY5ZPW6_9BACT</name>
<evidence type="ECO:0000256" key="1">
    <source>
        <dbReference type="ARBA" id="ARBA00000094"/>
    </source>
</evidence>
<dbReference type="InterPro" id="IPR008928">
    <property type="entry name" value="6-hairpin_glycosidase_sf"/>
</dbReference>
<reference evidence="7" key="1">
    <citation type="journal article" date="2022" name="Environ. Microbiol.">
        <title>Geoalkalibacter halelectricus SAP #1 sp. nov. possessing extracellular electron transfer and mineral#reducing capabilities from a haloalkaline environment.</title>
        <authorList>
            <person name="Yadav S."/>
            <person name="Singh R."/>
            <person name="Sundharam S.S."/>
            <person name="Chaudhary S."/>
            <person name="Krishnamurthi S."/>
            <person name="Patil S.A."/>
        </authorList>
    </citation>
    <scope>NUCLEOTIDE SEQUENCE</scope>
    <source>
        <strain evidence="7">SAP-1</strain>
    </source>
</reference>
<dbReference type="InterPro" id="IPR024746">
    <property type="entry name" value="Glyco_hydro_100"/>
</dbReference>
<keyword evidence="4 7" id="KW-0378">Hydrolase</keyword>
<evidence type="ECO:0000256" key="3">
    <source>
        <dbReference type="ARBA" id="ARBA00012758"/>
    </source>
</evidence>
<evidence type="ECO:0000313" key="7">
    <source>
        <dbReference type="EMBL" id="UWZ79987.1"/>
    </source>
</evidence>
<evidence type="ECO:0000256" key="4">
    <source>
        <dbReference type="ARBA" id="ARBA00022801"/>
    </source>
</evidence>
<organism evidence="7 8">
    <name type="scientific">Geoalkalibacter halelectricus</name>
    <dbReference type="NCBI Taxonomy" id="2847045"/>
    <lineage>
        <taxon>Bacteria</taxon>
        <taxon>Pseudomonadati</taxon>
        <taxon>Thermodesulfobacteriota</taxon>
        <taxon>Desulfuromonadia</taxon>
        <taxon>Desulfuromonadales</taxon>
        <taxon>Geoalkalibacteraceae</taxon>
        <taxon>Geoalkalibacter</taxon>
    </lineage>
</organism>
<dbReference type="Proteomes" id="UP001060414">
    <property type="component" value="Chromosome"/>
</dbReference>
<evidence type="ECO:0000256" key="2">
    <source>
        <dbReference type="ARBA" id="ARBA00007671"/>
    </source>
</evidence>
<dbReference type="SUPFAM" id="SSF48208">
    <property type="entry name" value="Six-hairpin glycosidases"/>
    <property type="match status" value="1"/>
</dbReference>
<comment type="catalytic activity">
    <reaction evidence="1">
        <text>Hydrolysis of terminal non-reducing beta-D-fructofuranoside residues in beta-D-fructofuranosides.</text>
        <dbReference type="EC" id="3.2.1.26"/>
    </reaction>
</comment>
<dbReference type="InterPro" id="IPR012341">
    <property type="entry name" value="6hp_glycosidase-like_sf"/>
</dbReference>
<dbReference type="RefSeq" id="WP_260748341.1">
    <property type="nucleotide sequence ID" value="NZ_CP092109.1"/>
</dbReference>
<dbReference type="Gene3D" id="1.50.10.10">
    <property type="match status" value="2"/>
</dbReference>
<dbReference type="GO" id="GO:0016787">
    <property type="term" value="F:hydrolase activity"/>
    <property type="evidence" value="ECO:0007669"/>
    <property type="project" value="UniProtKB-KW"/>
</dbReference>
<comment type="similarity">
    <text evidence="2">Belongs to the glycosyl hydrolase 100 family.</text>
</comment>
<dbReference type="EMBL" id="CP092109">
    <property type="protein sequence ID" value="UWZ79987.1"/>
    <property type="molecule type" value="Genomic_DNA"/>
</dbReference>
<accession>A0ABY5ZPW6</accession>
<dbReference type="EC" id="3.2.1.26" evidence="3"/>